<dbReference type="EMBL" id="CAAALY010064221">
    <property type="protein sequence ID" value="VEL23831.1"/>
    <property type="molecule type" value="Genomic_DNA"/>
</dbReference>
<evidence type="ECO:0000256" key="2">
    <source>
        <dbReference type="ARBA" id="ARBA00022540"/>
    </source>
</evidence>
<keyword evidence="2" id="KW-0396">Initiation factor</keyword>
<evidence type="ECO:0000313" key="9">
    <source>
        <dbReference type="Proteomes" id="UP000784294"/>
    </source>
</evidence>
<dbReference type="GO" id="GO:0005739">
    <property type="term" value="C:mitochondrion"/>
    <property type="evidence" value="ECO:0007669"/>
    <property type="project" value="TreeGrafter"/>
</dbReference>
<evidence type="ECO:0000256" key="5">
    <source>
        <dbReference type="ARBA" id="ARBA00023134"/>
    </source>
</evidence>
<comment type="caution">
    <text evidence="8">The sequence shown here is derived from an EMBL/GenBank/DDBJ whole genome shotgun (WGS) entry which is preliminary data.</text>
</comment>
<dbReference type="PROSITE" id="PS51722">
    <property type="entry name" value="G_TR_2"/>
    <property type="match status" value="1"/>
</dbReference>
<reference evidence="8" key="1">
    <citation type="submission" date="2018-11" db="EMBL/GenBank/DDBJ databases">
        <authorList>
            <consortium name="Pathogen Informatics"/>
        </authorList>
    </citation>
    <scope>NUCLEOTIDE SEQUENCE</scope>
</reference>
<dbReference type="SUPFAM" id="SSF52540">
    <property type="entry name" value="P-loop containing nucleoside triphosphate hydrolases"/>
    <property type="match status" value="1"/>
</dbReference>
<sequence length="441" mass="51045">MANSVDISPQMDNQLLEPTYTDEASKGDKKKNKKKVKKEEKPGKEEIKDKKVAKHLAKIKEEVAKRKEEVERIKKKEEEEERLYQQHLKDLEEKERLEKEKKERKKIKERERKQRLKAEGKLLTDKQREDRRKVMEMLQANQGTLDDTHKDAAKKPVYSKLHKRKPKEEIIEHTENALLEQEQSSSGEEACFDNWEELVESIKDSKNGNDDICDGIKLHGCERPEGFGHNESVLSEEEKRSMIVAAKERLRLRHLEFEAARSTDKLRSGVICVLGHVDTGKTKILDKLRGSNVQNREAGGITQQIGATNVPKENICSATRMCTYFDSKKMKLPGLLIIDTPGHESFSNLRIRGSSLCDLAILVVDLMHGLEEQTKESIKILRSRKIPFIVALNKIDRLYEWRSEPDQFVEKTLSEQSMMAKNQFDDHYKKVVQDFALMEVN</sequence>
<dbReference type="GO" id="GO:0003743">
    <property type="term" value="F:translation initiation factor activity"/>
    <property type="evidence" value="ECO:0007669"/>
    <property type="project" value="UniProtKB-KW"/>
</dbReference>
<keyword evidence="3" id="KW-0547">Nucleotide-binding</keyword>
<dbReference type="InterPro" id="IPR000795">
    <property type="entry name" value="T_Tr_GTP-bd_dom"/>
</dbReference>
<dbReference type="InterPro" id="IPR027417">
    <property type="entry name" value="P-loop_NTPase"/>
</dbReference>
<dbReference type="FunFam" id="3.40.50.300:FF:000112">
    <property type="entry name" value="Eukaryotic translation initiation factor 5B"/>
    <property type="match status" value="1"/>
</dbReference>
<feature type="compositionally biased region" description="Polar residues" evidence="6">
    <location>
        <begin position="1"/>
        <end position="13"/>
    </location>
</feature>
<dbReference type="AlphaFoldDB" id="A0A3S5BGW6"/>
<dbReference type="InterPro" id="IPR005225">
    <property type="entry name" value="Small_GTP-bd"/>
</dbReference>
<dbReference type="Pfam" id="PF00009">
    <property type="entry name" value="GTP_EFTU"/>
    <property type="match status" value="1"/>
</dbReference>
<evidence type="ECO:0000256" key="1">
    <source>
        <dbReference type="ARBA" id="ARBA00007733"/>
    </source>
</evidence>
<dbReference type="PRINTS" id="PR00315">
    <property type="entry name" value="ELONGATNFCT"/>
</dbReference>
<dbReference type="InterPro" id="IPR015760">
    <property type="entry name" value="TIF_IF2"/>
</dbReference>
<dbReference type="CDD" id="cd01887">
    <property type="entry name" value="IF2_eIF5B"/>
    <property type="match status" value="1"/>
</dbReference>
<dbReference type="GO" id="GO:0005525">
    <property type="term" value="F:GTP binding"/>
    <property type="evidence" value="ECO:0007669"/>
    <property type="project" value="UniProtKB-KW"/>
</dbReference>
<feature type="region of interest" description="Disordered" evidence="6">
    <location>
        <begin position="1"/>
        <end position="52"/>
    </location>
</feature>
<keyword evidence="4" id="KW-0648">Protein biosynthesis</keyword>
<dbReference type="NCBIfam" id="TIGR00231">
    <property type="entry name" value="small_GTP"/>
    <property type="match status" value="1"/>
</dbReference>
<evidence type="ECO:0000259" key="7">
    <source>
        <dbReference type="PROSITE" id="PS51722"/>
    </source>
</evidence>
<dbReference type="OrthoDB" id="4928at2759"/>
<feature type="non-terminal residue" evidence="8">
    <location>
        <position position="1"/>
    </location>
</feature>
<comment type="similarity">
    <text evidence="1">Belongs to the TRAFAC class translation factor GTPase superfamily. Classic translation factor GTPase family. IF-2 subfamily.</text>
</comment>
<organism evidence="8 9">
    <name type="scientific">Protopolystoma xenopodis</name>
    <dbReference type="NCBI Taxonomy" id="117903"/>
    <lineage>
        <taxon>Eukaryota</taxon>
        <taxon>Metazoa</taxon>
        <taxon>Spiralia</taxon>
        <taxon>Lophotrochozoa</taxon>
        <taxon>Platyhelminthes</taxon>
        <taxon>Monogenea</taxon>
        <taxon>Polyopisthocotylea</taxon>
        <taxon>Polystomatidea</taxon>
        <taxon>Polystomatidae</taxon>
        <taxon>Protopolystoma</taxon>
    </lineage>
</organism>
<feature type="compositionally biased region" description="Basic and acidic residues" evidence="6">
    <location>
        <begin position="37"/>
        <end position="50"/>
    </location>
</feature>
<protein>
    <recommendedName>
        <fullName evidence="7">Tr-type G domain-containing protein</fullName>
    </recommendedName>
</protein>
<evidence type="ECO:0000256" key="3">
    <source>
        <dbReference type="ARBA" id="ARBA00022741"/>
    </source>
</evidence>
<feature type="domain" description="Tr-type G" evidence="7">
    <location>
        <begin position="266"/>
        <end position="441"/>
    </location>
</feature>
<name>A0A3S5BGW6_9PLAT</name>
<proteinExistence type="inferred from homology"/>
<evidence type="ECO:0000313" key="8">
    <source>
        <dbReference type="EMBL" id="VEL23831.1"/>
    </source>
</evidence>
<dbReference type="Gene3D" id="3.40.50.300">
    <property type="entry name" value="P-loop containing nucleotide triphosphate hydrolases"/>
    <property type="match status" value="1"/>
</dbReference>
<feature type="region of interest" description="Disordered" evidence="6">
    <location>
        <begin position="64"/>
        <end position="130"/>
    </location>
</feature>
<dbReference type="GO" id="GO:0003924">
    <property type="term" value="F:GTPase activity"/>
    <property type="evidence" value="ECO:0007669"/>
    <property type="project" value="InterPro"/>
</dbReference>
<keyword evidence="5" id="KW-0342">GTP-binding</keyword>
<evidence type="ECO:0000256" key="6">
    <source>
        <dbReference type="SAM" id="MobiDB-lite"/>
    </source>
</evidence>
<gene>
    <name evidence="8" type="ORF">PXEA_LOCUS17271</name>
</gene>
<evidence type="ECO:0000256" key="4">
    <source>
        <dbReference type="ARBA" id="ARBA00022917"/>
    </source>
</evidence>
<dbReference type="Proteomes" id="UP000784294">
    <property type="component" value="Unassembled WGS sequence"/>
</dbReference>
<accession>A0A3S5BGW6</accession>
<dbReference type="PANTHER" id="PTHR43381:SF4">
    <property type="entry name" value="EUKARYOTIC TRANSLATION INITIATION FACTOR 5B"/>
    <property type="match status" value="1"/>
</dbReference>
<keyword evidence="9" id="KW-1185">Reference proteome</keyword>
<dbReference type="PANTHER" id="PTHR43381">
    <property type="entry name" value="TRANSLATION INITIATION FACTOR IF-2-RELATED"/>
    <property type="match status" value="1"/>
</dbReference>